<keyword evidence="2" id="KW-1185">Reference proteome</keyword>
<dbReference type="STRING" id="690879.TSACC_2911"/>
<dbReference type="InParanoid" id="A0A146G529"/>
<comment type="caution">
    <text evidence="1">The sequence shown here is derived from an EMBL/GenBank/DDBJ whole genome shotgun (WGS) entry which is preliminary data.</text>
</comment>
<dbReference type="AlphaFoldDB" id="A0A146G529"/>
<name>A0A146G529_TERSA</name>
<accession>A0A146G529</accession>
<organism evidence="1 2">
    <name type="scientific">Terrimicrobium sacchariphilum</name>
    <dbReference type="NCBI Taxonomy" id="690879"/>
    <lineage>
        <taxon>Bacteria</taxon>
        <taxon>Pseudomonadati</taxon>
        <taxon>Verrucomicrobiota</taxon>
        <taxon>Terrimicrobiia</taxon>
        <taxon>Terrimicrobiales</taxon>
        <taxon>Terrimicrobiaceae</taxon>
        <taxon>Terrimicrobium</taxon>
    </lineage>
</organism>
<proteinExistence type="predicted"/>
<evidence type="ECO:0000313" key="1">
    <source>
        <dbReference type="EMBL" id="GAT32512.1"/>
    </source>
</evidence>
<reference evidence="2" key="1">
    <citation type="journal article" date="2017" name="Genome Announc.">
        <title>Draft Genome Sequence of Terrimicrobium sacchariphilum NM-5T, a Facultative Anaerobic Soil Bacterium of the Class Spartobacteria.</title>
        <authorList>
            <person name="Qiu Y.L."/>
            <person name="Tourlousse D.M."/>
            <person name="Matsuura N."/>
            <person name="Ohashi A."/>
            <person name="Sekiguchi Y."/>
        </authorList>
    </citation>
    <scope>NUCLEOTIDE SEQUENCE [LARGE SCALE GENOMIC DNA]</scope>
    <source>
        <strain evidence="2">NM-5</strain>
    </source>
</reference>
<evidence type="ECO:0000313" key="2">
    <source>
        <dbReference type="Proteomes" id="UP000076023"/>
    </source>
</evidence>
<dbReference type="OrthoDB" id="191675at2"/>
<dbReference type="Proteomes" id="UP000076023">
    <property type="component" value="Unassembled WGS sequence"/>
</dbReference>
<protein>
    <submittedName>
        <fullName evidence="1">Uncharacterized protein</fullName>
    </submittedName>
</protein>
<dbReference type="EMBL" id="BDCO01000002">
    <property type="protein sequence ID" value="GAT32512.1"/>
    <property type="molecule type" value="Genomic_DNA"/>
</dbReference>
<gene>
    <name evidence="1" type="ORF">TSACC_2911</name>
</gene>
<sequence length="120" mass="14197">MKHREPPVFQIAEMYRAQATRLSFREELDGYLQHGYVFNTPAFFVMGRAVSRHASLEEIVDPWRVFAREEQDAWFLAALAGDWRSPLHLFPYSLPWIGWERGLKSGLRFWPLARVARYRA</sequence>
<dbReference type="RefSeq" id="WP_075078343.1">
    <property type="nucleotide sequence ID" value="NZ_BDCO01000002.1"/>
</dbReference>